<evidence type="ECO:0000313" key="1">
    <source>
        <dbReference type="EMBL" id="MDM7647537.1"/>
    </source>
</evidence>
<evidence type="ECO:0000313" key="2">
    <source>
        <dbReference type="Proteomes" id="UP001242903"/>
    </source>
</evidence>
<dbReference type="PANTHER" id="PTHR38733">
    <property type="entry name" value="PROTEIN MCRC"/>
    <property type="match status" value="1"/>
</dbReference>
<accession>A0ABT7S1T7</accession>
<dbReference type="InterPro" id="IPR019292">
    <property type="entry name" value="McrC"/>
</dbReference>
<dbReference type="Pfam" id="PF10117">
    <property type="entry name" value="McrBC"/>
    <property type="match status" value="1"/>
</dbReference>
<dbReference type="EMBL" id="JAUCAQ010000040">
    <property type="protein sequence ID" value="MDM7647537.1"/>
    <property type="molecule type" value="Genomic_DNA"/>
</dbReference>
<dbReference type="RefSeq" id="WP_289457293.1">
    <property type="nucleotide sequence ID" value="NZ_JAUCAQ010000040.1"/>
</dbReference>
<sequence>MIKLGPVKDNSPIEELSDHPIVKSLANQDLSVLEEEKFLIFPEQVSGSVDLNSDNFIFTQRNGTTRTCNVVGVLSDGHDELRICSRFSKITEEDYFLRYMLQKILNYNVVNKKLGASSEMSYYDLLVFLFPYYLKKALSKGVYKEYINKEYDDSNIKGSIEIARHIRNNVPYLGKVAYRTREFSYDNKITELVRHTIEKIQLEYEFLLLNEDTKNSIRSIKSVTNDYSRFNRQRVIRQNISSPVKHSYFTEYSALQRLCIQILNEDKTGFGSDEDKIHGIIIDVAWIWEAYIWKVTGWKHYGKPSDLETLNFFDNLGSDGQQHRYPDFEFDETPIDTKYKRHLDKRNDYNQLATYIHLMSSSKGGFIQPSQDENGCQKLGDIAGFGGELFSYKFKVPQEYVDYDDFVKQIKITEDELKALNFY</sequence>
<name>A0ABT7S1T7_9LACO</name>
<dbReference type="Proteomes" id="UP001242903">
    <property type="component" value="Unassembled WGS sequence"/>
</dbReference>
<gene>
    <name evidence="1" type="ORF">QUE93_11025</name>
</gene>
<protein>
    <submittedName>
        <fullName evidence="1">Guanosine 5'-monophosphate oxidoreductase</fullName>
    </submittedName>
</protein>
<proteinExistence type="predicted"/>
<keyword evidence="2" id="KW-1185">Reference proteome</keyword>
<organism evidence="1 2">
    <name type="scientific">Leuconostoc falkenbergense</name>
    <dbReference type="NCBI Taxonomy" id="2766470"/>
    <lineage>
        <taxon>Bacteria</taxon>
        <taxon>Bacillati</taxon>
        <taxon>Bacillota</taxon>
        <taxon>Bacilli</taxon>
        <taxon>Lactobacillales</taxon>
        <taxon>Lactobacillaceae</taxon>
        <taxon>Leuconostoc</taxon>
    </lineage>
</organism>
<comment type="caution">
    <text evidence="1">The sequence shown here is derived from an EMBL/GenBank/DDBJ whole genome shotgun (WGS) entry which is preliminary data.</text>
</comment>
<reference evidence="1 2" key="1">
    <citation type="submission" date="2023-06" db="EMBL/GenBank/DDBJ databases">
        <title>Draft Genome Sequences of lactic acid bacteria strains isolated from fermented milk products.</title>
        <authorList>
            <person name="Elcheninov A.G."/>
            <person name="Klyukina A."/>
            <person name="Zayulina K.S."/>
            <person name="Gavirova L.A."/>
            <person name="Shcherbakova P.A."/>
            <person name="Shestakov A.I."/>
            <person name="Kublanov I.V."/>
            <person name="Kochetkova T.V."/>
        </authorList>
    </citation>
    <scope>NUCLEOTIDE SEQUENCE [LARGE SCALE GENOMIC DNA]</scope>
    <source>
        <strain evidence="1 2">TOM.81</strain>
    </source>
</reference>
<dbReference type="PANTHER" id="PTHR38733:SF1">
    <property type="entry name" value="TYPE IV METHYL-DIRECTED RESTRICTION ENZYME ECOKMCRBC"/>
    <property type="match status" value="1"/>
</dbReference>